<evidence type="ECO:0000256" key="2">
    <source>
        <dbReference type="SAM" id="SignalP"/>
    </source>
</evidence>
<evidence type="ECO:0000313" key="4">
    <source>
        <dbReference type="Proteomes" id="UP000075320"/>
    </source>
</evidence>
<keyword evidence="2" id="KW-0732">Signal</keyword>
<dbReference type="EMBL" id="LUKE01000001">
    <property type="protein sequence ID" value="KYG65643.1"/>
    <property type="molecule type" value="Genomic_DNA"/>
</dbReference>
<feature type="chain" id="PRO_5007573250" evidence="2">
    <location>
        <begin position="24"/>
        <end position="436"/>
    </location>
</feature>
<dbReference type="RefSeq" id="WP_061833187.1">
    <property type="nucleotide sequence ID" value="NZ_LUKE01000001.1"/>
</dbReference>
<feature type="compositionally biased region" description="Basic and acidic residues" evidence="1">
    <location>
        <begin position="413"/>
        <end position="423"/>
    </location>
</feature>
<proteinExistence type="predicted"/>
<organism evidence="3 4">
    <name type="scientific">Bdellovibrio bacteriovorus</name>
    <dbReference type="NCBI Taxonomy" id="959"/>
    <lineage>
        <taxon>Bacteria</taxon>
        <taxon>Pseudomonadati</taxon>
        <taxon>Bdellovibrionota</taxon>
        <taxon>Bdellovibrionia</taxon>
        <taxon>Bdellovibrionales</taxon>
        <taxon>Pseudobdellovibrionaceae</taxon>
        <taxon>Bdellovibrio</taxon>
    </lineage>
</organism>
<gene>
    <name evidence="3" type="ORF">AZI86_00770</name>
</gene>
<feature type="signal peptide" evidence="2">
    <location>
        <begin position="1"/>
        <end position="23"/>
    </location>
</feature>
<reference evidence="3 4" key="1">
    <citation type="submission" date="2016-03" db="EMBL/GenBank/DDBJ databases">
        <authorList>
            <person name="Ploux O."/>
        </authorList>
    </citation>
    <scope>NUCLEOTIDE SEQUENCE [LARGE SCALE GENOMIC DNA]</scope>
    <source>
        <strain evidence="3 4">R0</strain>
    </source>
</reference>
<keyword evidence="4" id="KW-1185">Reference proteome</keyword>
<name>A0A150WMB6_BDEBC</name>
<feature type="region of interest" description="Disordered" evidence="1">
    <location>
        <begin position="407"/>
        <end position="436"/>
    </location>
</feature>
<dbReference type="Proteomes" id="UP000075320">
    <property type="component" value="Unassembled WGS sequence"/>
</dbReference>
<accession>A0A150WMB6</accession>
<protein>
    <submittedName>
        <fullName evidence="3">Uncharacterized protein</fullName>
    </submittedName>
</protein>
<evidence type="ECO:0000256" key="1">
    <source>
        <dbReference type="SAM" id="MobiDB-lite"/>
    </source>
</evidence>
<dbReference type="AlphaFoldDB" id="A0A150WMB6"/>
<evidence type="ECO:0000313" key="3">
    <source>
        <dbReference type="EMBL" id="KYG65643.1"/>
    </source>
</evidence>
<sequence length="436" mass="49592">MSRLNRSLSLFIMTLFMGLSAHAAVWTETNSWGPNAEARFSEWVRNNWTVDFFARQTRNGRPNPYYGLRLDCADTVYSMRIIFAYENRLPFVMQDPTASGRTISNRMSRWDGQSDTARIRGFLLYMFDMASTKSLPNDTYPVAMNNRAIRAGSLILTTAANHHSWTVKEMMSIGVPHLVFNSTIGAGSGSMLQERRSWPNPEWVFEGNYSPSGNAGFRYWRPAAYIGRPVWEVPGYSEEQYQIGLRGWVSQVQSRLATRSEGDDQMVSRMLHTICQGFTSRVPSVNDGLRALSRTNGCMSSADYDTYSTPSRDQRVFDDMMALRRAYRQMIDRNGGAKLSAENARRLEKIFPYIRSSAASEAANMKFSPNSRNSVCTVEYLSGRSMDIAEFKRRMFAGNISNNPNDSGAYRWGESRGPSERARSCPSWDNWKPRLN</sequence>
<comment type="caution">
    <text evidence="3">The sequence shown here is derived from an EMBL/GenBank/DDBJ whole genome shotgun (WGS) entry which is preliminary data.</text>
</comment>
<dbReference type="OrthoDB" id="5288260at2"/>